<dbReference type="SUPFAM" id="SSF56784">
    <property type="entry name" value="HAD-like"/>
    <property type="match status" value="1"/>
</dbReference>
<dbReference type="Gene3D" id="3.40.50.1000">
    <property type="entry name" value="HAD superfamily/HAD-like"/>
    <property type="match status" value="1"/>
</dbReference>
<dbReference type="InterPro" id="IPR006439">
    <property type="entry name" value="HAD-SF_hydro_IA"/>
</dbReference>
<dbReference type="NCBIfam" id="TIGR01549">
    <property type="entry name" value="HAD-SF-IA-v1"/>
    <property type="match status" value="1"/>
</dbReference>
<dbReference type="AlphaFoldDB" id="A0A847SHY2"/>
<dbReference type="CDD" id="cd07505">
    <property type="entry name" value="HAD_BPGM-like"/>
    <property type="match status" value="1"/>
</dbReference>
<dbReference type="SFLD" id="SFLDG01129">
    <property type="entry name" value="C1.5:_HAD__Beta-PGM__Phosphata"/>
    <property type="match status" value="1"/>
</dbReference>
<dbReference type="EMBL" id="JABAIM010000005">
    <property type="protein sequence ID" value="NLR76938.1"/>
    <property type="molecule type" value="Genomic_DNA"/>
</dbReference>
<dbReference type="NCBIfam" id="TIGR01509">
    <property type="entry name" value="HAD-SF-IA-v3"/>
    <property type="match status" value="1"/>
</dbReference>
<dbReference type="InterPro" id="IPR023198">
    <property type="entry name" value="PGP-like_dom2"/>
</dbReference>
<name>A0A847SHY2_9NEIS</name>
<dbReference type="PANTHER" id="PTHR18901:SF38">
    <property type="entry name" value="PSEUDOURIDINE-5'-PHOSPHATASE"/>
    <property type="match status" value="1"/>
</dbReference>
<dbReference type="Proteomes" id="UP000587991">
    <property type="component" value="Unassembled WGS sequence"/>
</dbReference>
<protein>
    <submittedName>
        <fullName evidence="1">HAD family phosphatase</fullName>
    </submittedName>
</protein>
<organism evidence="1 2">
    <name type="scientific">Leeia aquatica</name>
    <dbReference type="NCBI Taxonomy" id="2725557"/>
    <lineage>
        <taxon>Bacteria</taxon>
        <taxon>Pseudomonadati</taxon>
        <taxon>Pseudomonadota</taxon>
        <taxon>Betaproteobacteria</taxon>
        <taxon>Neisseriales</taxon>
        <taxon>Leeiaceae</taxon>
        <taxon>Leeia</taxon>
    </lineage>
</organism>
<accession>A0A847SHY2</accession>
<dbReference type="PANTHER" id="PTHR18901">
    <property type="entry name" value="2-DEOXYGLUCOSE-6-PHOSPHATE PHOSPHATASE 2"/>
    <property type="match status" value="1"/>
</dbReference>
<comment type="caution">
    <text evidence="1">The sequence shown here is derived from an EMBL/GenBank/DDBJ whole genome shotgun (WGS) entry which is preliminary data.</text>
</comment>
<dbReference type="InterPro" id="IPR036412">
    <property type="entry name" value="HAD-like_sf"/>
</dbReference>
<dbReference type="Gene3D" id="1.10.150.240">
    <property type="entry name" value="Putative phosphatase, domain 2"/>
    <property type="match status" value="1"/>
</dbReference>
<gene>
    <name evidence="1" type="ORF">HF682_17350</name>
</gene>
<dbReference type="InterPro" id="IPR023214">
    <property type="entry name" value="HAD_sf"/>
</dbReference>
<keyword evidence="2" id="KW-1185">Reference proteome</keyword>
<dbReference type="InterPro" id="IPR041492">
    <property type="entry name" value="HAD_2"/>
</dbReference>
<dbReference type="Pfam" id="PF13419">
    <property type="entry name" value="HAD_2"/>
    <property type="match status" value="1"/>
</dbReference>
<evidence type="ECO:0000313" key="2">
    <source>
        <dbReference type="Proteomes" id="UP000587991"/>
    </source>
</evidence>
<proteinExistence type="predicted"/>
<reference evidence="1 2" key="1">
    <citation type="submission" date="2020-04" db="EMBL/GenBank/DDBJ databases">
        <title>Draft genome of Leeia sp. IMCC25680.</title>
        <authorList>
            <person name="Song J."/>
            <person name="Cho J.-C."/>
        </authorList>
    </citation>
    <scope>NUCLEOTIDE SEQUENCE [LARGE SCALE GENOMIC DNA]</scope>
    <source>
        <strain evidence="1 2">IMCC25680</strain>
    </source>
</reference>
<dbReference type="SFLD" id="SFLDS00003">
    <property type="entry name" value="Haloacid_Dehalogenase"/>
    <property type="match status" value="1"/>
</dbReference>
<dbReference type="PRINTS" id="PR00413">
    <property type="entry name" value="HADHALOGNASE"/>
</dbReference>
<sequence>MSVLKLHAVLFDMDGLMLDTERIAQQAGMDACADHGYVMDRSLAMQLVGRNSRDTDQILAAHFGSGFDPLAVRERFKARYEAALFDGGLQTKPGLFELLDWLQRLNMPRAVATSTRHDMALRKLAHAGVQRYFEHVIGGDQVSRGKPEPDIFLAAAERLGVEPAHCVVLEDSEPGVQAALAAGMTPLMVPDLKAPSSALLAHGITVCNSLHAVMRHLSARCQLPL</sequence>
<evidence type="ECO:0000313" key="1">
    <source>
        <dbReference type="EMBL" id="NLR76938.1"/>
    </source>
</evidence>
<dbReference type="SFLD" id="SFLDG01135">
    <property type="entry name" value="C1.5.6:_HAD__Beta-PGM__Phospha"/>
    <property type="match status" value="1"/>
</dbReference>
<dbReference type="RefSeq" id="WP_168878604.1">
    <property type="nucleotide sequence ID" value="NZ_JABAIM010000005.1"/>
</dbReference>